<dbReference type="NCBIfam" id="NF003558">
    <property type="entry name" value="PRK05231.1"/>
    <property type="match status" value="1"/>
</dbReference>
<dbReference type="EC" id="2.7.1.39" evidence="8 9"/>
<keyword evidence="1 8" id="KW-0028">Amino-acid biosynthesis</keyword>
<dbReference type="Pfam" id="PF01636">
    <property type="entry name" value="APH"/>
    <property type="match status" value="1"/>
</dbReference>
<accession>A0ABP8V989</accession>
<dbReference type="PANTHER" id="PTHR21064">
    <property type="entry name" value="AMINOGLYCOSIDE PHOSPHOTRANSFERASE DOMAIN-CONTAINING PROTEIN-RELATED"/>
    <property type="match status" value="1"/>
</dbReference>
<comment type="similarity">
    <text evidence="7 8">Belongs to the pseudomonas-type ThrB family.</text>
</comment>
<dbReference type="InterPro" id="IPR050249">
    <property type="entry name" value="Pseudomonas-type_ThrB"/>
</dbReference>
<dbReference type="Gene3D" id="3.90.1200.10">
    <property type="match status" value="1"/>
</dbReference>
<dbReference type="SUPFAM" id="SSF56112">
    <property type="entry name" value="Protein kinase-like (PK-like)"/>
    <property type="match status" value="1"/>
</dbReference>
<dbReference type="PANTHER" id="PTHR21064:SF6">
    <property type="entry name" value="AMINOGLYCOSIDE PHOSPHOTRANSFERASE DOMAIN-CONTAINING PROTEIN"/>
    <property type="match status" value="1"/>
</dbReference>
<evidence type="ECO:0000256" key="9">
    <source>
        <dbReference type="NCBIfam" id="TIGR00938"/>
    </source>
</evidence>
<name>A0ABP8V989_9GAMM</name>
<evidence type="ECO:0000313" key="11">
    <source>
        <dbReference type="EMBL" id="GAA4652575.1"/>
    </source>
</evidence>
<keyword evidence="4 8" id="KW-0547">Nucleotide-binding</keyword>
<feature type="domain" description="Aminoglycoside phosphotransferase" evidence="10">
    <location>
        <begin position="27"/>
        <end position="263"/>
    </location>
</feature>
<dbReference type="InterPro" id="IPR005280">
    <property type="entry name" value="Homoserine_kinase_II"/>
</dbReference>
<comment type="pathway">
    <text evidence="8">Amino-acid biosynthesis; L-threonine biosynthesis; L-threonine from L-aspartate: step 4/5.</text>
</comment>
<sequence length="325" mass="37505">MSVYTHLEQQDIEAFLTGYDQGELVDFRGIEAGVENSNYFVNTQVAGEPDVRRFVLTLFEYQPREQLPFFIDFMTLLADNGLPVPAPVRNRQGEALLTLKGKPCLLQPRMPGEHLEKREITAPKCFTIGRYLASIHRIGQSASISQENLRGIPWIQAQVDRLTPLLSEAEREFLTEQWQAISKELKHFSNLPEGLIHADLFFDNVLFDNSEVSGIIDFFQSCHDWLIYDVSVAVNDWCLNDDLTLDAEKTEAFLNGYQSVRLFTPEEKQAWPVIQRLSCLRFWLSRLVTFVHPEDHHDSYQNDEAVRTFLDPEKFRAMLALRCSM</sequence>
<evidence type="ECO:0000256" key="3">
    <source>
        <dbReference type="ARBA" id="ARBA00022697"/>
    </source>
</evidence>
<evidence type="ECO:0000256" key="2">
    <source>
        <dbReference type="ARBA" id="ARBA00022679"/>
    </source>
</evidence>
<dbReference type="Gene3D" id="3.30.200.20">
    <property type="entry name" value="Phosphorylase Kinase, domain 1"/>
    <property type="match status" value="1"/>
</dbReference>
<proteinExistence type="inferred from homology"/>
<evidence type="ECO:0000256" key="6">
    <source>
        <dbReference type="ARBA" id="ARBA00022840"/>
    </source>
</evidence>
<keyword evidence="3 8" id="KW-0791">Threonine biosynthesis</keyword>
<dbReference type="CDD" id="cd05153">
    <property type="entry name" value="HomoserineK_II"/>
    <property type="match status" value="1"/>
</dbReference>
<dbReference type="GO" id="GO:0016301">
    <property type="term" value="F:kinase activity"/>
    <property type="evidence" value="ECO:0007669"/>
    <property type="project" value="UniProtKB-KW"/>
</dbReference>
<comment type="caution">
    <text evidence="11">The sequence shown here is derived from an EMBL/GenBank/DDBJ whole genome shotgun (WGS) entry which is preliminary data.</text>
</comment>
<keyword evidence="12" id="KW-1185">Reference proteome</keyword>
<organism evidence="11 12">
    <name type="scientific">Kistimonas scapharcae</name>
    <dbReference type="NCBI Taxonomy" id="1036133"/>
    <lineage>
        <taxon>Bacteria</taxon>
        <taxon>Pseudomonadati</taxon>
        <taxon>Pseudomonadota</taxon>
        <taxon>Gammaproteobacteria</taxon>
        <taxon>Oceanospirillales</taxon>
        <taxon>Endozoicomonadaceae</taxon>
        <taxon>Kistimonas</taxon>
    </lineage>
</organism>
<evidence type="ECO:0000256" key="4">
    <source>
        <dbReference type="ARBA" id="ARBA00022741"/>
    </source>
</evidence>
<dbReference type="Proteomes" id="UP001500604">
    <property type="component" value="Unassembled WGS sequence"/>
</dbReference>
<evidence type="ECO:0000256" key="1">
    <source>
        <dbReference type="ARBA" id="ARBA00022605"/>
    </source>
</evidence>
<dbReference type="HAMAP" id="MF_00301">
    <property type="entry name" value="Homoser_kinase_2"/>
    <property type="match status" value="1"/>
</dbReference>
<evidence type="ECO:0000256" key="5">
    <source>
        <dbReference type="ARBA" id="ARBA00022777"/>
    </source>
</evidence>
<dbReference type="InterPro" id="IPR002575">
    <property type="entry name" value="Aminoglycoside_PTrfase"/>
</dbReference>
<keyword evidence="5 8" id="KW-0418">Kinase</keyword>
<gene>
    <name evidence="8" type="primary">thrB</name>
    <name evidence="11" type="ORF">GCM10023116_48590</name>
</gene>
<evidence type="ECO:0000256" key="7">
    <source>
        <dbReference type="ARBA" id="ARBA00038240"/>
    </source>
</evidence>
<evidence type="ECO:0000256" key="8">
    <source>
        <dbReference type="HAMAP-Rule" id="MF_00301"/>
    </source>
</evidence>
<evidence type="ECO:0000313" key="12">
    <source>
        <dbReference type="Proteomes" id="UP001500604"/>
    </source>
</evidence>
<dbReference type="EMBL" id="BAABFL010000477">
    <property type="protein sequence ID" value="GAA4652575.1"/>
    <property type="molecule type" value="Genomic_DNA"/>
</dbReference>
<dbReference type="InterPro" id="IPR011009">
    <property type="entry name" value="Kinase-like_dom_sf"/>
</dbReference>
<dbReference type="NCBIfam" id="TIGR00938">
    <property type="entry name" value="thrB_alt"/>
    <property type="match status" value="1"/>
</dbReference>
<dbReference type="RefSeq" id="WP_345199167.1">
    <property type="nucleotide sequence ID" value="NZ_BAABFL010000477.1"/>
</dbReference>
<comment type="catalytic activity">
    <reaction evidence="8">
        <text>L-homoserine + ATP = O-phospho-L-homoserine + ADP + H(+)</text>
        <dbReference type="Rhea" id="RHEA:13985"/>
        <dbReference type="ChEBI" id="CHEBI:15378"/>
        <dbReference type="ChEBI" id="CHEBI:30616"/>
        <dbReference type="ChEBI" id="CHEBI:57476"/>
        <dbReference type="ChEBI" id="CHEBI:57590"/>
        <dbReference type="ChEBI" id="CHEBI:456216"/>
        <dbReference type="EC" id="2.7.1.39"/>
    </reaction>
</comment>
<keyword evidence="2 8" id="KW-0808">Transferase</keyword>
<keyword evidence="6 8" id="KW-0067">ATP-binding</keyword>
<protein>
    <recommendedName>
        <fullName evidence="8 9">Homoserine kinase</fullName>
        <shortName evidence="8">HK</shortName>
        <shortName evidence="8">HSK</shortName>
        <ecNumber evidence="8 9">2.7.1.39</ecNumber>
    </recommendedName>
</protein>
<evidence type="ECO:0000259" key="10">
    <source>
        <dbReference type="Pfam" id="PF01636"/>
    </source>
</evidence>
<reference evidence="12" key="1">
    <citation type="journal article" date="2019" name="Int. J. Syst. Evol. Microbiol.">
        <title>The Global Catalogue of Microorganisms (GCM) 10K type strain sequencing project: providing services to taxonomists for standard genome sequencing and annotation.</title>
        <authorList>
            <consortium name="The Broad Institute Genomics Platform"/>
            <consortium name="The Broad Institute Genome Sequencing Center for Infectious Disease"/>
            <person name="Wu L."/>
            <person name="Ma J."/>
        </authorList>
    </citation>
    <scope>NUCLEOTIDE SEQUENCE [LARGE SCALE GENOMIC DNA]</scope>
    <source>
        <strain evidence="12">JCM 17805</strain>
    </source>
</reference>